<dbReference type="RefSeq" id="WP_189079234.1">
    <property type="nucleotide sequence ID" value="NZ_BMMX01000008.1"/>
</dbReference>
<sequence length="118" mass="12663">MSVQDITTIIGALGGASGLAALVASFLGRRKIRAEAADVITDTALTLVEPLQKRVRELDAEVTRARSLAREAADALADALSLIRRWRSAIVSQVVTREQLREMAREDLPADPGAAAER</sequence>
<organism evidence="2 3">
    <name type="scientific">Mangrovihabitans endophyticus</name>
    <dbReference type="NCBI Taxonomy" id="1751298"/>
    <lineage>
        <taxon>Bacteria</taxon>
        <taxon>Bacillati</taxon>
        <taxon>Actinomycetota</taxon>
        <taxon>Actinomycetes</taxon>
        <taxon>Micromonosporales</taxon>
        <taxon>Micromonosporaceae</taxon>
        <taxon>Mangrovihabitans</taxon>
    </lineage>
</organism>
<evidence type="ECO:0000313" key="2">
    <source>
        <dbReference type="EMBL" id="GGK89073.1"/>
    </source>
</evidence>
<reference evidence="2" key="2">
    <citation type="submission" date="2020-09" db="EMBL/GenBank/DDBJ databases">
        <authorList>
            <person name="Sun Q."/>
            <person name="Zhou Y."/>
        </authorList>
    </citation>
    <scope>NUCLEOTIDE SEQUENCE</scope>
    <source>
        <strain evidence="2">CGMCC 4.7299</strain>
    </source>
</reference>
<name>A0A8J3C017_9ACTN</name>
<keyword evidence="1" id="KW-1133">Transmembrane helix</keyword>
<reference evidence="2" key="1">
    <citation type="journal article" date="2014" name="Int. J. Syst. Evol. Microbiol.">
        <title>Complete genome sequence of Corynebacterium casei LMG S-19264T (=DSM 44701T), isolated from a smear-ripened cheese.</title>
        <authorList>
            <consortium name="US DOE Joint Genome Institute (JGI-PGF)"/>
            <person name="Walter F."/>
            <person name="Albersmeier A."/>
            <person name="Kalinowski J."/>
            <person name="Ruckert C."/>
        </authorList>
    </citation>
    <scope>NUCLEOTIDE SEQUENCE</scope>
    <source>
        <strain evidence="2">CGMCC 4.7299</strain>
    </source>
</reference>
<feature type="transmembrane region" description="Helical" evidence="1">
    <location>
        <begin position="6"/>
        <end position="27"/>
    </location>
</feature>
<comment type="caution">
    <text evidence="2">The sequence shown here is derived from an EMBL/GenBank/DDBJ whole genome shotgun (WGS) entry which is preliminary data.</text>
</comment>
<evidence type="ECO:0000313" key="3">
    <source>
        <dbReference type="Proteomes" id="UP000656042"/>
    </source>
</evidence>
<dbReference type="Proteomes" id="UP000656042">
    <property type="component" value="Unassembled WGS sequence"/>
</dbReference>
<proteinExistence type="predicted"/>
<dbReference type="AlphaFoldDB" id="A0A8J3C017"/>
<accession>A0A8J3C017</accession>
<evidence type="ECO:0000256" key="1">
    <source>
        <dbReference type="SAM" id="Phobius"/>
    </source>
</evidence>
<gene>
    <name evidence="2" type="ORF">GCM10012284_23890</name>
</gene>
<protein>
    <submittedName>
        <fullName evidence="2">Uncharacterized protein</fullName>
    </submittedName>
</protein>
<keyword evidence="3" id="KW-1185">Reference proteome</keyword>
<dbReference type="EMBL" id="BMMX01000008">
    <property type="protein sequence ID" value="GGK89073.1"/>
    <property type="molecule type" value="Genomic_DNA"/>
</dbReference>
<keyword evidence="1" id="KW-0472">Membrane</keyword>
<keyword evidence="1" id="KW-0812">Transmembrane</keyword>